<evidence type="ECO:0000313" key="1">
    <source>
        <dbReference type="EMBL" id="WVY93619.1"/>
    </source>
</evidence>
<name>A0AAQ3MMY6_VIGMU</name>
<gene>
    <name evidence="1" type="ORF">V8G54_032707</name>
</gene>
<keyword evidence="2" id="KW-1185">Reference proteome</keyword>
<protein>
    <submittedName>
        <fullName evidence="1">Uncharacterized protein</fullName>
    </submittedName>
</protein>
<accession>A0AAQ3MMY6</accession>
<organism evidence="1 2">
    <name type="scientific">Vigna mungo</name>
    <name type="common">Black gram</name>
    <name type="synonym">Phaseolus mungo</name>
    <dbReference type="NCBI Taxonomy" id="3915"/>
    <lineage>
        <taxon>Eukaryota</taxon>
        <taxon>Viridiplantae</taxon>
        <taxon>Streptophyta</taxon>
        <taxon>Embryophyta</taxon>
        <taxon>Tracheophyta</taxon>
        <taxon>Spermatophyta</taxon>
        <taxon>Magnoliopsida</taxon>
        <taxon>eudicotyledons</taxon>
        <taxon>Gunneridae</taxon>
        <taxon>Pentapetalae</taxon>
        <taxon>rosids</taxon>
        <taxon>fabids</taxon>
        <taxon>Fabales</taxon>
        <taxon>Fabaceae</taxon>
        <taxon>Papilionoideae</taxon>
        <taxon>50 kb inversion clade</taxon>
        <taxon>NPAAA clade</taxon>
        <taxon>indigoferoid/millettioid clade</taxon>
        <taxon>Phaseoleae</taxon>
        <taxon>Vigna</taxon>
    </lineage>
</organism>
<dbReference type="AlphaFoldDB" id="A0AAQ3MMY6"/>
<evidence type="ECO:0000313" key="2">
    <source>
        <dbReference type="Proteomes" id="UP001374535"/>
    </source>
</evidence>
<proteinExistence type="predicted"/>
<sequence length="102" mass="11835">MKKHVDARRRHVTYPLGDWIIVKLSPHRQQSVSYGANPKLTPCYYGYFQVLLSICLLLMDPKPDDSLMPEIAHTCTRLTVLSMKPLLPVGHRNMLWMIMLLM</sequence>
<reference evidence="1 2" key="1">
    <citation type="journal article" date="2023" name="Life. Sci Alliance">
        <title>Evolutionary insights into 3D genome organization and epigenetic landscape of Vigna mungo.</title>
        <authorList>
            <person name="Junaid A."/>
            <person name="Singh B."/>
            <person name="Bhatia S."/>
        </authorList>
    </citation>
    <scope>NUCLEOTIDE SEQUENCE [LARGE SCALE GENOMIC DNA]</scope>
    <source>
        <strain evidence="1">Urdbean</strain>
    </source>
</reference>
<dbReference type="EMBL" id="CP144691">
    <property type="protein sequence ID" value="WVY93619.1"/>
    <property type="molecule type" value="Genomic_DNA"/>
</dbReference>
<dbReference type="Proteomes" id="UP001374535">
    <property type="component" value="Chromosome 10"/>
</dbReference>